<protein>
    <submittedName>
        <fullName evidence="1">Uncharacterized protein</fullName>
    </submittedName>
</protein>
<dbReference type="EMBL" id="CAJOBC010098763">
    <property type="protein sequence ID" value="CAF4456376.1"/>
    <property type="molecule type" value="Genomic_DNA"/>
</dbReference>
<sequence>MRAQYAHEQLLSMTGNQITFDKFKERVIKGNKGMIKFYSKQNIGTYIIFATPEQYIELILKNNSKTHADVISFIPSKASNNDTTSHDNKTTIAKQMAGQENNNKCLLLLAIEIIRKELERSLLTKPAIRPFALMALNARSYMKSVSPFLQNFISLITLNNADFNKFKESSTHFDFHGVFFQNYSKMLQVSSICLDLLSCRDFRYISYKHILLSMVVWKLTGSERLISILSKFGHTSSSDTLKRLVTEAAEQESSGDYLPQGKRATVSEYLAAK</sequence>
<name>A0A8S2WQV2_9BILA</name>
<comment type="caution">
    <text evidence="1">The sequence shown here is derived from an EMBL/GenBank/DDBJ whole genome shotgun (WGS) entry which is preliminary data.</text>
</comment>
<dbReference type="Proteomes" id="UP000681722">
    <property type="component" value="Unassembled WGS sequence"/>
</dbReference>
<gene>
    <name evidence="1" type="ORF">SRO942_LOCUS42505</name>
</gene>
<reference evidence="1" key="1">
    <citation type="submission" date="2021-02" db="EMBL/GenBank/DDBJ databases">
        <authorList>
            <person name="Nowell W R."/>
        </authorList>
    </citation>
    <scope>NUCLEOTIDE SEQUENCE</scope>
</reference>
<organism evidence="1 2">
    <name type="scientific">Didymodactylos carnosus</name>
    <dbReference type="NCBI Taxonomy" id="1234261"/>
    <lineage>
        <taxon>Eukaryota</taxon>
        <taxon>Metazoa</taxon>
        <taxon>Spiralia</taxon>
        <taxon>Gnathifera</taxon>
        <taxon>Rotifera</taxon>
        <taxon>Eurotatoria</taxon>
        <taxon>Bdelloidea</taxon>
        <taxon>Philodinida</taxon>
        <taxon>Philodinidae</taxon>
        <taxon>Didymodactylos</taxon>
    </lineage>
</organism>
<accession>A0A8S2WQV2</accession>
<evidence type="ECO:0000313" key="1">
    <source>
        <dbReference type="EMBL" id="CAF4456376.1"/>
    </source>
</evidence>
<evidence type="ECO:0000313" key="2">
    <source>
        <dbReference type="Proteomes" id="UP000681722"/>
    </source>
</evidence>
<dbReference type="AlphaFoldDB" id="A0A8S2WQV2"/>
<proteinExistence type="predicted"/>